<proteinExistence type="predicted"/>
<dbReference type="Proteomes" id="UP000751190">
    <property type="component" value="Unassembled WGS sequence"/>
</dbReference>
<feature type="region of interest" description="Disordered" evidence="2">
    <location>
        <begin position="98"/>
        <end position="137"/>
    </location>
</feature>
<organism evidence="3 4">
    <name type="scientific">Diacronema lutheri</name>
    <name type="common">Unicellular marine alga</name>
    <name type="synonym">Monochrysis lutheri</name>
    <dbReference type="NCBI Taxonomy" id="2081491"/>
    <lineage>
        <taxon>Eukaryota</taxon>
        <taxon>Haptista</taxon>
        <taxon>Haptophyta</taxon>
        <taxon>Pavlovophyceae</taxon>
        <taxon>Pavlovales</taxon>
        <taxon>Pavlovaceae</taxon>
        <taxon>Diacronema</taxon>
    </lineage>
</organism>
<evidence type="ECO:0000313" key="4">
    <source>
        <dbReference type="Proteomes" id="UP000751190"/>
    </source>
</evidence>
<keyword evidence="4" id="KW-1185">Reference proteome</keyword>
<feature type="compositionally biased region" description="Low complexity" evidence="2">
    <location>
        <begin position="482"/>
        <end position="492"/>
    </location>
</feature>
<feature type="compositionally biased region" description="Low complexity" evidence="2">
    <location>
        <begin position="202"/>
        <end position="213"/>
    </location>
</feature>
<reference evidence="3" key="1">
    <citation type="submission" date="2021-05" db="EMBL/GenBank/DDBJ databases">
        <title>The genome of the haptophyte Pavlova lutheri (Diacronema luteri, Pavlovales) - a model for lipid biosynthesis in eukaryotic algae.</title>
        <authorList>
            <person name="Hulatt C.J."/>
            <person name="Posewitz M.C."/>
        </authorList>
    </citation>
    <scope>NUCLEOTIDE SEQUENCE</scope>
    <source>
        <strain evidence="3">NIVA-4/92</strain>
    </source>
</reference>
<feature type="compositionally biased region" description="Low complexity" evidence="2">
    <location>
        <begin position="123"/>
        <end position="137"/>
    </location>
</feature>
<protein>
    <recommendedName>
        <fullName evidence="5">Sfi1 spindle body domain-containing protein</fullName>
    </recommendedName>
</protein>
<evidence type="ECO:0000256" key="1">
    <source>
        <dbReference type="SAM" id="Coils"/>
    </source>
</evidence>
<feature type="region of interest" description="Disordered" evidence="2">
    <location>
        <begin position="471"/>
        <end position="539"/>
    </location>
</feature>
<feature type="compositionally biased region" description="Gly residues" evidence="2">
    <location>
        <begin position="192"/>
        <end position="201"/>
    </location>
</feature>
<dbReference type="AlphaFoldDB" id="A0A8J6CBY1"/>
<gene>
    <name evidence="3" type="ORF">KFE25_007815</name>
</gene>
<feature type="region of interest" description="Disordered" evidence="2">
    <location>
        <begin position="35"/>
        <end position="86"/>
    </location>
</feature>
<feature type="region of interest" description="Disordered" evidence="2">
    <location>
        <begin position="185"/>
        <end position="222"/>
    </location>
</feature>
<evidence type="ECO:0008006" key="5">
    <source>
        <dbReference type="Google" id="ProtNLM"/>
    </source>
</evidence>
<accession>A0A8J6CBY1</accession>
<evidence type="ECO:0000313" key="3">
    <source>
        <dbReference type="EMBL" id="KAG8469297.1"/>
    </source>
</evidence>
<feature type="coiled-coil region" evidence="1">
    <location>
        <begin position="252"/>
        <end position="303"/>
    </location>
</feature>
<comment type="caution">
    <text evidence="3">The sequence shown here is derived from an EMBL/GenBank/DDBJ whole genome shotgun (WGS) entry which is preliminary data.</text>
</comment>
<feature type="compositionally biased region" description="Low complexity" evidence="2">
    <location>
        <begin position="35"/>
        <end position="47"/>
    </location>
</feature>
<sequence length="993" mass="103608">MDTFAVLPASLAAGEEAHIASTLTARQLLRAWSSADAPAQQSSSDDPLGPSLGRACEGMTCERNKGGGAPSRWRAHFGREGASAPHGHALALSDSAFCQPTRSSAHRTRSHADRAPIPPARRPSPAASPRSAGRCARVDGAAAPPAVAARAAGCEPAPSCVAVHAAKFAAVRRDRKRRQLQIQLGAHCDPPNGGGGGGGAPTGDAHAAGAHPAAFERARSAAPVRATAPRAAPTRAAAVGTCSAAPPTDADLEAARTELLAEQRRVDEARAQRLRAQERAAERAQLVAQLAELQQERALLEASAARAPRAAASARAGEVAHVRARAQLRRVLLAWHTGAVARPAQMATHVARALESARLFRALRGWRRVAIVDRLEREAAAFHGAAARTRAAERLAAQWRDTRLIRVAWAGLVAARAIGAAEAESAAARIARARQLSLFEAALASGATGAATAGAATVAVAIECAGAGSHAATPCARDREGAAGPPARPALATRNHGSGKASEVQEGVRQEDVTPEPPAAVSRTGQPAKAGAASSERHAAARALLPRAASALATGAAARSGGAPGVPGAAPRSTSFAISQRALPPSLVSDSRASNSYTLGISPQLAASRLVARRAAAAERAAAAVARRGGAGDAAAVAVAAAAFDTDRRRAEAMEARARDRAERRAALDARYAERAAAAEGARAEKRAAELAVAEDDKLRAAEADKATAIQRAHAEFRRRLRLEQLELSRLHALRQLVLHYGIRPWQRALRAARSRAAGAEALWRATLGGGCLRAWAMAARRTRAHRCMRAWASGRTVALRARGAACRTALRAFSLLRVERLARERRAVAAARRSCARVAMRGLACNVHAELAARAATADELARRLDRARALRRWAAWLQGRQLARSVEQYRARLWAQVHTFLADEPRVSGPSSSAAEPRAHDVRVCAGACPLGPPPHGGDVQALGTAERLAGPPHGARPPTDQSGDEEAADFVDAALAALRTAAYRPRLNTP</sequence>
<evidence type="ECO:0000256" key="2">
    <source>
        <dbReference type="SAM" id="MobiDB-lite"/>
    </source>
</evidence>
<keyword evidence="1" id="KW-0175">Coiled coil</keyword>
<feature type="region of interest" description="Disordered" evidence="2">
    <location>
        <begin position="947"/>
        <end position="969"/>
    </location>
</feature>
<dbReference type="EMBL" id="JAGTXO010000003">
    <property type="protein sequence ID" value="KAG8469297.1"/>
    <property type="molecule type" value="Genomic_DNA"/>
</dbReference>
<dbReference type="OrthoDB" id="10689700at2759"/>
<name>A0A8J6CBY1_DIALT</name>